<name>A0A2M6WA61_9BACT</name>
<proteinExistence type="predicted"/>
<accession>A0A2M6WA61</accession>
<evidence type="ECO:0000313" key="2">
    <source>
        <dbReference type="Proteomes" id="UP000231464"/>
    </source>
</evidence>
<comment type="caution">
    <text evidence="1">The sequence shown here is derived from an EMBL/GenBank/DDBJ whole genome shotgun (WGS) entry which is preliminary data.</text>
</comment>
<sequence length="74" mass="8013">MKKDNAGLVEIVRGIPGNANPDDFGNGYNGKDGLLASLKFKALKTGPVEIKLLSEKTKLILDDGRGTEMRIKIE</sequence>
<reference evidence="2" key="1">
    <citation type="submission" date="2017-09" db="EMBL/GenBank/DDBJ databases">
        <title>Depth-based differentiation of microbial function through sediment-hosted aquifers and enrichment of novel symbionts in the deep terrestrial subsurface.</title>
        <authorList>
            <person name="Probst A.J."/>
            <person name="Ladd B."/>
            <person name="Jarett J.K."/>
            <person name="Geller-Mcgrath D.E."/>
            <person name="Sieber C.M.K."/>
            <person name="Emerson J.B."/>
            <person name="Anantharaman K."/>
            <person name="Thomas B.C."/>
            <person name="Malmstrom R."/>
            <person name="Stieglmeier M."/>
            <person name="Klingl A."/>
            <person name="Woyke T."/>
            <person name="Ryan C.M."/>
            <person name="Banfield J.F."/>
        </authorList>
    </citation>
    <scope>NUCLEOTIDE SEQUENCE [LARGE SCALE GENOMIC DNA]</scope>
</reference>
<dbReference type="Proteomes" id="UP000231464">
    <property type="component" value="Unassembled WGS sequence"/>
</dbReference>
<dbReference type="EMBL" id="PFBP01000044">
    <property type="protein sequence ID" value="PIT89647.1"/>
    <property type="molecule type" value="Genomic_DNA"/>
</dbReference>
<organism evidence="1 2">
    <name type="scientific">Candidatus Kuenenbacteria bacterium CG10_big_fil_rev_8_21_14_0_10_36_11</name>
    <dbReference type="NCBI Taxonomy" id="1974618"/>
    <lineage>
        <taxon>Bacteria</taxon>
        <taxon>Candidatus Kueneniibacteriota</taxon>
    </lineage>
</organism>
<evidence type="ECO:0000313" key="1">
    <source>
        <dbReference type="EMBL" id="PIT89647.1"/>
    </source>
</evidence>
<protein>
    <submittedName>
        <fullName evidence="1">Uncharacterized protein</fullName>
    </submittedName>
</protein>
<dbReference type="AlphaFoldDB" id="A0A2M6WA61"/>
<gene>
    <name evidence="1" type="ORF">COU23_02790</name>
</gene>